<dbReference type="Pfam" id="PF10728">
    <property type="entry name" value="DUF2520"/>
    <property type="match status" value="1"/>
</dbReference>
<dbReference type="AlphaFoldDB" id="A0A5C8NPP4"/>
<dbReference type="Gene3D" id="1.10.1040.20">
    <property type="entry name" value="ProC-like, C-terminal domain"/>
    <property type="match status" value="1"/>
</dbReference>
<protein>
    <submittedName>
        <fullName evidence="3">DUF2520 domain-containing protein</fullName>
    </submittedName>
</protein>
<dbReference type="PANTHER" id="PTHR40459:SF1">
    <property type="entry name" value="CONSERVED HYPOTHETICAL ALANINE AND LEUCINE RICH PROTEIN"/>
    <property type="match status" value="1"/>
</dbReference>
<dbReference type="Proteomes" id="UP000321574">
    <property type="component" value="Unassembled WGS sequence"/>
</dbReference>
<keyword evidence="4" id="KW-1185">Reference proteome</keyword>
<feature type="domain" description="DUF2520" evidence="2">
    <location>
        <begin position="143"/>
        <end position="262"/>
    </location>
</feature>
<dbReference type="SUPFAM" id="SSF48179">
    <property type="entry name" value="6-phosphogluconate dehydrogenase C-terminal domain-like"/>
    <property type="match status" value="1"/>
</dbReference>
<evidence type="ECO:0000259" key="1">
    <source>
        <dbReference type="Pfam" id="PF10727"/>
    </source>
</evidence>
<evidence type="ECO:0000259" key="2">
    <source>
        <dbReference type="Pfam" id="PF10728"/>
    </source>
</evidence>
<dbReference type="InterPro" id="IPR008927">
    <property type="entry name" value="6-PGluconate_DH-like_C_sf"/>
</dbReference>
<sequence length="304" mass="33768">MIYVSLFIEGVLEMKIGFIGAGKVGCSFGLFLKKREFQIVGYASQSMESASYAANLTDSSALSFNELIKQSNYIFITTPDDRIEDVWNHMLDFDLRDKKVFHMSGCLSSSIFTNSGENGVLGYSLHPLYSFADKKSSDLGEVVFSIEGDHISGIHAFLDQSNIRYFVLDKKKKALYHAAAVFVSNYVVALAKIGEDLLLESGLDKELSIVGTLPLMESALFNMKKKGINHALTGPIIRGDLNTIQKHIEELPTYKEIYKRLGLVALQIGSETGDLSDKKTEEIYQILRSDCNEKDGSDISGNER</sequence>
<dbReference type="SUPFAM" id="SSF51735">
    <property type="entry name" value="NAD(P)-binding Rossmann-fold domains"/>
    <property type="match status" value="1"/>
</dbReference>
<gene>
    <name evidence="3" type="ORF">FHP05_10950</name>
</gene>
<feature type="domain" description="Putative oxidoreductase/dehydrogenase Rossmann-like" evidence="1">
    <location>
        <begin position="14"/>
        <end position="127"/>
    </location>
</feature>
<accession>A0A5C8NPP4</accession>
<dbReference type="PANTHER" id="PTHR40459">
    <property type="entry name" value="CONSERVED HYPOTHETICAL ALANINE AND LEUCINE RICH PROTEIN"/>
    <property type="match status" value="1"/>
</dbReference>
<dbReference type="OrthoDB" id="9810755at2"/>
<dbReference type="InterPro" id="IPR037108">
    <property type="entry name" value="TM1727-like_C_sf"/>
</dbReference>
<dbReference type="Gene3D" id="3.40.50.720">
    <property type="entry name" value="NAD(P)-binding Rossmann-like Domain"/>
    <property type="match status" value="1"/>
</dbReference>
<comment type="caution">
    <text evidence="3">The sequence shown here is derived from an EMBL/GenBank/DDBJ whole genome shotgun (WGS) entry which is preliminary data.</text>
</comment>
<evidence type="ECO:0000313" key="3">
    <source>
        <dbReference type="EMBL" id="TXL63689.1"/>
    </source>
</evidence>
<dbReference type="InterPro" id="IPR036291">
    <property type="entry name" value="NAD(P)-bd_dom_sf"/>
</dbReference>
<dbReference type="InterPro" id="IPR019665">
    <property type="entry name" value="OxRdtase/DH_put_Rossmann_dom"/>
</dbReference>
<proteinExistence type="predicted"/>
<name>A0A5C8NPP4_9BACI</name>
<evidence type="ECO:0000313" key="4">
    <source>
        <dbReference type="Proteomes" id="UP000321574"/>
    </source>
</evidence>
<reference evidence="3 4" key="1">
    <citation type="submission" date="2019-06" db="EMBL/GenBank/DDBJ databases">
        <title>Cerasibacillus sp. nov., isolated from maize field.</title>
        <authorList>
            <person name="Lin S.-Y."/>
            <person name="Tsai C.-F."/>
            <person name="Young C.-C."/>
        </authorList>
    </citation>
    <scope>NUCLEOTIDE SEQUENCE [LARGE SCALE GENOMIC DNA]</scope>
    <source>
        <strain evidence="3 4">CC-CFT480</strain>
    </source>
</reference>
<dbReference type="EMBL" id="VDUW01000007">
    <property type="protein sequence ID" value="TXL63689.1"/>
    <property type="molecule type" value="Genomic_DNA"/>
</dbReference>
<organism evidence="3 4">
    <name type="scientific">Cerasibacillus terrae</name>
    <dbReference type="NCBI Taxonomy" id="2498845"/>
    <lineage>
        <taxon>Bacteria</taxon>
        <taxon>Bacillati</taxon>
        <taxon>Bacillota</taxon>
        <taxon>Bacilli</taxon>
        <taxon>Bacillales</taxon>
        <taxon>Bacillaceae</taxon>
        <taxon>Cerasibacillus</taxon>
    </lineage>
</organism>
<dbReference type="InterPro" id="IPR018931">
    <property type="entry name" value="DUF2520"/>
</dbReference>
<dbReference type="Pfam" id="PF10727">
    <property type="entry name" value="Rossmann-like"/>
    <property type="match status" value="1"/>
</dbReference>